<organism evidence="1 2">
    <name type="scientific">Pseudomonas phage Zuri</name>
    <dbReference type="NCBI Taxonomy" id="2604899"/>
    <lineage>
        <taxon>Viruses</taxon>
        <taxon>Duplodnaviria</taxon>
        <taxon>Heunggongvirae</taxon>
        <taxon>Uroviricota</taxon>
        <taxon>Caudoviricetes</taxon>
        <taxon>Schitoviridae</taxon>
        <taxon>Zurivirus</taxon>
        <taxon>Zurivirus zuri</taxon>
    </lineage>
</organism>
<dbReference type="Proteomes" id="UP000322075">
    <property type="component" value="Segment"/>
</dbReference>
<accession>A0A5C1K4X2</accession>
<reference evidence="1" key="1">
    <citation type="submission" date="2019-04" db="EMBL/GenBank/DDBJ databases">
        <authorList>
            <person name="Assadpour T."/>
            <person name="Ahmed J."/>
            <person name="Anderson S."/>
            <person name="Espinosa K."/>
            <person name="Gadsden T."/>
            <person name="Graham A."/>
            <person name="Hajjar W."/>
            <person name="Howard T."/>
            <person name="Lacafta O."/>
            <person name="Matney K."/>
            <person name="Matsen K."/>
            <person name="Osu J."/>
            <person name="Rupe E."/>
            <person name="Sang H."/>
            <person name="Wadi S."/>
            <person name="McNeal J."/>
            <person name="Temple L."/>
        </authorList>
    </citation>
    <scope>NUCLEOTIDE SEQUENCE [LARGE SCALE GENOMIC DNA]</scope>
</reference>
<gene>
    <name evidence="1" type="ORF">Zuri_4</name>
</gene>
<evidence type="ECO:0000313" key="1">
    <source>
        <dbReference type="EMBL" id="QEM41101.1"/>
    </source>
</evidence>
<dbReference type="EMBL" id="MK863032">
    <property type="protein sequence ID" value="QEM41101.1"/>
    <property type="molecule type" value="Genomic_DNA"/>
</dbReference>
<keyword evidence="2" id="KW-1185">Reference proteome</keyword>
<protein>
    <submittedName>
        <fullName evidence="1">Integrase</fullName>
    </submittedName>
</protein>
<sequence length="65" mass="7280">MEIKVRSIKFSLRFRDGSHQDVVKEVIGDDEMVKWVADQFAEVNECAVIATEGENQVAIAGNIQD</sequence>
<proteinExistence type="predicted"/>
<name>A0A5C1K4X2_9CAUD</name>
<evidence type="ECO:0000313" key="2">
    <source>
        <dbReference type="Proteomes" id="UP000322075"/>
    </source>
</evidence>